<comment type="caution">
    <text evidence="1">The sequence shown here is derived from an EMBL/GenBank/DDBJ whole genome shotgun (WGS) entry which is preliminary data.</text>
</comment>
<dbReference type="AlphaFoldDB" id="A0A9Q0EVV2"/>
<organism evidence="1 2">
    <name type="scientific">Muraenolepis orangiensis</name>
    <name type="common">Patagonian moray cod</name>
    <dbReference type="NCBI Taxonomy" id="630683"/>
    <lineage>
        <taxon>Eukaryota</taxon>
        <taxon>Metazoa</taxon>
        <taxon>Chordata</taxon>
        <taxon>Craniata</taxon>
        <taxon>Vertebrata</taxon>
        <taxon>Euteleostomi</taxon>
        <taxon>Actinopterygii</taxon>
        <taxon>Neopterygii</taxon>
        <taxon>Teleostei</taxon>
        <taxon>Neoteleostei</taxon>
        <taxon>Acanthomorphata</taxon>
        <taxon>Zeiogadaria</taxon>
        <taxon>Gadariae</taxon>
        <taxon>Gadiformes</taxon>
        <taxon>Muraenolepidoidei</taxon>
        <taxon>Muraenolepididae</taxon>
        <taxon>Muraenolepis</taxon>
    </lineage>
</organism>
<keyword evidence="2" id="KW-1185">Reference proteome</keyword>
<evidence type="ECO:0000313" key="1">
    <source>
        <dbReference type="EMBL" id="KAJ3612676.1"/>
    </source>
</evidence>
<gene>
    <name evidence="1" type="ORF">NHX12_020941</name>
</gene>
<reference evidence="1" key="1">
    <citation type="submission" date="2022-07" db="EMBL/GenBank/DDBJ databases">
        <title>Chromosome-level genome of Muraenolepis orangiensis.</title>
        <authorList>
            <person name="Kim J."/>
        </authorList>
    </citation>
    <scope>NUCLEOTIDE SEQUENCE</scope>
    <source>
        <strain evidence="1">KU_S4_2022</strain>
        <tissue evidence="1">Muscle</tissue>
    </source>
</reference>
<proteinExistence type="predicted"/>
<sequence length="134" mass="14719">MSSCPSYLGYYSFCRLPESAGSGLDPVPLSQTPTGPRLPGTTLEEVTWFSLFSLSNRLLSSDTAGRAGALRLYIGARTASRRPSRLKPSSISSKDRYECFGESRSHHSHKDGFPGSQYHMEGGWGGGWVQWERA</sequence>
<accession>A0A9Q0EVV2</accession>
<protein>
    <submittedName>
        <fullName evidence="1">Uncharacterized protein</fullName>
    </submittedName>
</protein>
<evidence type="ECO:0000313" key="2">
    <source>
        <dbReference type="Proteomes" id="UP001148018"/>
    </source>
</evidence>
<dbReference type="Proteomes" id="UP001148018">
    <property type="component" value="Unassembled WGS sequence"/>
</dbReference>
<dbReference type="EMBL" id="JANIIK010000036">
    <property type="protein sequence ID" value="KAJ3612676.1"/>
    <property type="molecule type" value="Genomic_DNA"/>
</dbReference>
<name>A0A9Q0EVV2_9TELE</name>